<dbReference type="PANTHER" id="PTHR44196">
    <property type="entry name" value="DEHYDROGENASE/REDUCTASE SDR FAMILY MEMBER 7B"/>
    <property type="match status" value="1"/>
</dbReference>
<dbReference type="InterPro" id="IPR036291">
    <property type="entry name" value="NAD(P)-bd_dom_sf"/>
</dbReference>
<keyword evidence="2" id="KW-0560">Oxidoreductase</keyword>
<accession>A0A1V9GBM5</accession>
<evidence type="ECO:0000256" key="2">
    <source>
        <dbReference type="ARBA" id="ARBA00023002"/>
    </source>
</evidence>
<comment type="similarity">
    <text evidence="1 3">Belongs to the short-chain dehydrogenases/reductases (SDR) family.</text>
</comment>
<keyword evidence="5" id="KW-1185">Reference proteome</keyword>
<dbReference type="GO" id="GO:0016020">
    <property type="term" value="C:membrane"/>
    <property type="evidence" value="ECO:0007669"/>
    <property type="project" value="TreeGrafter"/>
</dbReference>
<dbReference type="PROSITE" id="PS00061">
    <property type="entry name" value="ADH_SHORT"/>
    <property type="match status" value="1"/>
</dbReference>
<name>A0A1V9GBM5_9BACT</name>
<organism evidence="4 5">
    <name type="scientific">Niastella populi</name>
    <dbReference type="NCBI Taxonomy" id="550983"/>
    <lineage>
        <taxon>Bacteria</taxon>
        <taxon>Pseudomonadati</taxon>
        <taxon>Bacteroidota</taxon>
        <taxon>Chitinophagia</taxon>
        <taxon>Chitinophagales</taxon>
        <taxon>Chitinophagaceae</taxon>
        <taxon>Niastella</taxon>
    </lineage>
</organism>
<reference evidence="5" key="1">
    <citation type="submission" date="2016-04" db="EMBL/GenBank/DDBJ databases">
        <authorList>
            <person name="Chen L."/>
            <person name="Zhuang W."/>
            <person name="Wang G."/>
        </authorList>
    </citation>
    <scope>NUCLEOTIDE SEQUENCE [LARGE SCALE GENOMIC DNA]</scope>
    <source>
        <strain evidence="5">208</strain>
    </source>
</reference>
<dbReference type="CDD" id="cd05233">
    <property type="entry name" value="SDR_c"/>
    <property type="match status" value="1"/>
</dbReference>
<proteinExistence type="inferred from homology"/>
<evidence type="ECO:0000256" key="1">
    <source>
        <dbReference type="ARBA" id="ARBA00006484"/>
    </source>
</evidence>
<dbReference type="PANTHER" id="PTHR44196:SF1">
    <property type="entry name" value="DEHYDROGENASE_REDUCTASE SDR FAMILY MEMBER 7B"/>
    <property type="match status" value="1"/>
</dbReference>
<dbReference type="InterPro" id="IPR020904">
    <property type="entry name" value="Sc_DH/Rdtase_CS"/>
</dbReference>
<evidence type="ECO:0000313" key="4">
    <source>
        <dbReference type="EMBL" id="OQP67952.1"/>
    </source>
</evidence>
<dbReference type="PRINTS" id="PR00080">
    <property type="entry name" value="SDRFAMILY"/>
</dbReference>
<dbReference type="Gene3D" id="3.40.50.720">
    <property type="entry name" value="NAD(P)-binding Rossmann-like Domain"/>
    <property type="match status" value="1"/>
</dbReference>
<dbReference type="Proteomes" id="UP000192276">
    <property type="component" value="Unassembled WGS sequence"/>
</dbReference>
<gene>
    <name evidence="4" type="ORF">A4R26_10655</name>
</gene>
<dbReference type="InterPro" id="IPR002347">
    <property type="entry name" value="SDR_fam"/>
</dbReference>
<dbReference type="PRINTS" id="PR00081">
    <property type="entry name" value="GDHRDH"/>
</dbReference>
<dbReference type="GO" id="GO:0016491">
    <property type="term" value="F:oxidoreductase activity"/>
    <property type="evidence" value="ECO:0007669"/>
    <property type="project" value="UniProtKB-KW"/>
</dbReference>
<dbReference type="EMBL" id="LWBP01000002">
    <property type="protein sequence ID" value="OQP67952.1"/>
    <property type="molecule type" value="Genomic_DNA"/>
</dbReference>
<sequence length="233" mass="25172">MNVVITGASRGLGKAIAHLFAQNGHDLILTSRNEVALYNAVQEIMTAYDGISVKAKAFDLSVKEEAQAFGKWVLGLQVSIDVLVNNAGLFDPGSVYNEPDGTLEHMMAVNLYSAYHVTRSVIGHMIAQKSGHIFNMCSIASFKAYANGGAYSISKYALAGFSTNLREEMKPHGIKVTAVYPGAAYTDSWEGSGVDPKRIMEADDIARMIFTAAHLSPQACVEEIILRPQLGDL</sequence>
<dbReference type="OrthoDB" id="9775296at2"/>
<protein>
    <submittedName>
        <fullName evidence="4">Short-chain dehydrogenase</fullName>
    </submittedName>
</protein>
<evidence type="ECO:0000256" key="3">
    <source>
        <dbReference type="RuleBase" id="RU000363"/>
    </source>
</evidence>
<comment type="caution">
    <text evidence="4">The sequence shown here is derived from an EMBL/GenBank/DDBJ whole genome shotgun (WGS) entry which is preliminary data.</text>
</comment>
<dbReference type="Pfam" id="PF00106">
    <property type="entry name" value="adh_short"/>
    <property type="match status" value="1"/>
</dbReference>
<evidence type="ECO:0000313" key="5">
    <source>
        <dbReference type="Proteomes" id="UP000192276"/>
    </source>
</evidence>
<dbReference type="SUPFAM" id="SSF51735">
    <property type="entry name" value="NAD(P)-binding Rossmann-fold domains"/>
    <property type="match status" value="1"/>
</dbReference>
<dbReference type="STRING" id="550983.A4R26_10655"/>
<dbReference type="AlphaFoldDB" id="A0A1V9GBM5"/>
<dbReference type="RefSeq" id="WP_081159938.1">
    <property type="nucleotide sequence ID" value="NZ_LWBP01000002.1"/>
</dbReference>